<evidence type="ECO:0000256" key="4">
    <source>
        <dbReference type="ARBA" id="ARBA00022771"/>
    </source>
</evidence>
<accession>A0A834YAV7</accession>
<feature type="domain" description="U1-type" evidence="8">
    <location>
        <begin position="189"/>
        <end position="223"/>
    </location>
</feature>
<feature type="region of interest" description="Disordered" evidence="7">
    <location>
        <begin position="1"/>
        <end position="59"/>
    </location>
</feature>
<evidence type="ECO:0000313" key="10">
    <source>
        <dbReference type="Proteomes" id="UP000655225"/>
    </source>
</evidence>
<evidence type="ECO:0000256" key="3">
    <source>
        <dbReference type="ARBA" id="ARBA00022737"/>
    </source>
</evidence>
<evidence type="ECO:0000256" key="6">
    <source>
        <dbReference type="ARBA" id="ARBA00023242"/>
    </source>
</evidence>
<dbReference type="EMBL" id="JABCRI010000023">
    <property type="protein sequence ID" value="KAF8378771.1"/>
    <property type="molecule type" value="Genomic_DNA"/>
</dbReference>
<evidence type="ECO:0000259" key="8">
    <source>
        <dbReference type="SMART" id="SM00451"/>
    </source>
</evidence>
<dbReference type="PANTHER" id="PTHR46144:SF6">
    <property type="entry name" value="C2H2-TYPE DOMAIN-CONTAINING PROTEIN"/>
    <property type="match status" value="1"/>
</dbReference>
<dbReference type="GO" id="GO:0008270">
    <property type="term" value="F:zinc ion binding"/>
    <property type="evidence" value="ECO:0007669"/>
    <property type="project" value="UniProtKB-KW"/>
</dbReference>
<keyword evidence="5" id="KW-0862">Zinc</keyword>
<organism evidence="9 10">
    <name type="scientific">Tetracentron sinense</name>
    <name type="common">Spur-leaf</name>
    <dbReference type="NCBI Taxonomy" id="13715"/>
    <lineage>
        <taxon>Eukaryota</taxon>
        <taxon>Viridiplantae</taxon>
        <taxon>Streptophyta</taxon>
        <taxon>Embryophyta</taxon>
        <taxon>Tracheophyta</taxon>
        <taxon>Spermatophyta</taxon>
        <taxon>Magnoliopsida</taxon>
        <taxon>Trochodendrales</taxon>
        <taxon>Trochodendraceae</taxon>
        <taxon>Tetracentron</taxon>
    </lineage>
</organism>
<dbReference type="InterPro" id="IPR003604">
    <property type="entry name" value="Matrin/U1-like-C_Znf_C2H2"/>
</dbReference>
<dbReference type="AlphaFoldDB" id="A0A834YAV7"/>
<keyword evidence="3" id="KW-0677">Repeat</keyword>
<dbReference type="InterPro" id="IPR036236">
    <property type="entry name" value="Znf_C2H2_sf"/>
</dbReference>
<keyword evidence="6" id="KW-0539">Nucleus</keyword>
<evidence type="ECO:0000256" key="5">
    <source>
        <dbReference type="ARBA" id="ARBA00022833"/>
    </source>
</evidence>
<dbReference type="SMART" id="SM00451">
    <property type="entry name" value="ZnF_U1"/>
    <property type="match status" value="2"/>
</dbReference>
<dbReference type="InterPro" id="IPR051868">
    <property type="entry name" value="ZN346_ZMAT4"/>
</dbReference>
<dbReference type="InterPro" id="IPR013087">
    <property type="entry name" value="Znf_C2H2_type"/>
</dbReference>
<feature type="domain" description="U1-type" evidence="8">
    <location>
        <begin position="290"/>
        <end position="324"/>
    </location>
</feature>
<dbReference type="Proteomes" id="UP000655225">
    <property type="component" value="Unassembled WGS sequence"/>
</dbReference>
<dbReference type="SUPFAM" id="SSF57667">
    <property type="entry name" value="beta-beta-alpha zinc fingers"/>
    <property type="match status" value="2"/>
</dbReference>
<evidence type="ECO:0000256" key="7">
    <source>
        <dbReference type="SAM" id="MobiDB-lite"/>
    </source>
</evidence>
<keyword evidence="10" id="KW-1185">Reference proteome</keyword>
<dbReference type="GO" id="GO:0005634">
    <property type="term" value="C:nucleus"/>
    <property type="evidence" value="ECO:0007669"/>
    <property type="project" value="UniProtKB-SubCell"/>
</dbReference>
<dbReference type="OMA" id="CKIECTS"/>
<evidence type="ECO:0000256" key="1">
    <source>
        <dbReference type="ARBA" id="ARBA00004123"/>
    </source>
</evidence>
<evidence type="ECO:0000256" key="2">
    <source>
        <dbReference type="ARBA" id="ARBA00022723"/>
    </source>
</evidence>
<reference evidence="9 10" key="1">
    <citation type="submission" date="2020-04" db="EMBL/GenBank/DDBJ databases">
        <title>Plant Genome Project.</title>
        <authorList>
            <person name="Zhang R.-G."/>
        </authorList>
    </citation>
    <scope>NUCLEOTIDE SEQUENCE [LARGE SCALE GENOMIC DNA]</scope>
    <source>
        <strain evidence="9">YNK0</strain>
        <tissue evidence="9">Leaf</tissue>
    </source>
</reference>
<keyword evidence="4" id="KW-0863">Zinc-finger</keyword>
<dbReference type="GO" id="GO:0003676">
    <property type="term" value="F:nucleic acid binding"/>
    <property type="evidence" value="ECO:0007669"/>
    <property type="project" value="InterPro"/>
</dbReference>
<feature type="compositionally biased region" description="Polar residues" evidence="7">
    <location>
        <begin position="11"/>
        <end position="33"/>
    </location>
</feature>
<dbReference type="Gene3D" id="3.30.160.60">
    <property type="entry name" value="Classic Zinc Finger"/>
    <property type="match status" value="2"/>
</dbReference>
<sequence>MDYSRGAEMQQHPTNPNPSTDSYLHFYNPQQPSYPHYPFYPHQSQNPNPNPQTSLKHHEISSTQYEAGLGLAPQPLGLDSYAAMASYPPTHVAYEAQAAVAYAHQPPQMGLMAAAAYYQDPNATTQNWTMNDAIRHFGADPVGYAAAIKSLNKKSIVPSSSNSVLMNNWINQPLANGFIQRTPNKTKVIQSMWCEVCKIDCNSQDVLNRHKMGKKHQKNVQKLQESMKGSNAPSSTTLLKTSTATNNRILPGQMGSHIGGQMIMGTSTVDVGDDLETKRQKLMEGGATTDSVRFCTICNVACNSQVVFSYHLAGKKHAAQVKQISSLALVYLECFL</sequence>
<comment type="subcellular location">
    <subcellularLocation>
        <location evidence="1">Nucleus</location>
    </subcellularLocation>
</comment>
<dbReference type="Pfam" id="PF12874">
    <property type="entry name" value="zf-met"/>
    <property type="match status" value="2"/>
</dbReference>
<dbReference type="PANTHER" id="PTHR46144">
    <property type="entry name" value="ZINC FINGER PROTEIN 385B-LIKE"/>
    <property type="match status" value="1"/>
</dbReference>
<dbReference type="OrthoDB" id="434647at2759"/>
<name>A0A834YAV7_TETSI</name>
<comment type="caution">
    <text evidence="9">The sequence shown here is derived from an EMBL/GenBank/DDBJ whole genome shotgun (WGS) entry which is preliminary data.</text>
</comment>
<gene>
    <name evidence="9" type="ORF">HHK36_030120</name>
</gene>
<evidence type="ECO:0000313" key="9">
    <source>
        <dbReference type="EMBL" id="KAF8378771.1"/>
    </source>
</evidence>
<keyword evidence="2" id="KW-0479">Metal-binding</keyword>
<protein>
    <recommendedName>
        <fullName evidence="8">U1-type domain-containing protein</fullName>
    </recommendedName>
</protein>
<proteinExistence type="predicted"/>